<comment type="caution">
    <text evidence="3">The sequence shown here is derived from an EMBL/GenBank/DDBJ whole genome shotgun (WGS) entry which is preliminary data.</text>
</comment>
<dbReference type="PATRIC" id="fig|2064.6.peg.3301"/>
<dbReference type="Proteomes" id="UP000032066">
    <property type="component" value="Unassembled WGS sequence"/>
</dbReference>
<evidence type="ECO:0000313" key="4">
    <source>
        <dbReference type="Proteomes" id="UP000032066"/>
    </source>
</evidence>
<feature type="domain" description="Outer membrane channel protein CpnT-like N-terminal" evidence="2">
    <location>
        <begin position="19"/>
        <end position="128"/>
    </location>
</feature>
<feature type="compositionally biased region" description="Basic and acidic residues" evidence="1">
    <location>
        <begin position="413"/>
        <end position="423"/>
    </location>
</feature>
<accession>A0A0D0PYC3</accession>
<keyword evidence="4" id="KW-1185">Reference proteome</keyword>
<evidence type="ECO:0000256" key="1">
    <source>
        <dbReference type="SAM" id="MobiDB-lite"/>
    </source>
</evidence>
<evidence type="ECO:0000313" key="3">
    <source>
        <dbReference type="EMBL" id="KIQ65317.1"/>
    </source>
</evidence>
<name>A0A0D0PYC3_KITGR</name>
<sequence length="423" mass="45200">MAVQPPPGLDPVISLLGVRFPSIDEDELRLLADQLEKFAEGLDGAQAAADAELAQLYEVYRGWSAGKLAELWSTVTGYSGLITETCRTVARVLRAAAVVVEVAKTQLITQLLAVQAQLAKVSARGSWRVAAVLRLGRKIVNQLLAAAADRLARTVARPIDDMVDKVAQRIPPAPVDGSGRSDGQSFAIDFGQLESCAAGLRRGADDIESKGLDLRRTVQGLTAGEPRDPFGELAIEATEKILRAITDDALGRILTSFRDTAARMDRLAGSLTEDEDSNGMSLNSLSIAVTDRLRLSPFSDHGLSRGGSSTAGLAAAAPRYSPVGFLRRPGADRPALTWDSPYGKDAAPRAARPPELVRDHVRRLLDTDLAALGALDEASLEEIADTVDRGLIELLERLDRLPVPTNGTLGDDPTERPTGEHRG</sequence>
<proteinExistence type="predicted"/>
<dbReference type="RefSeq" id="WP_043911580.1">
    <property type="nucleotide sequence ID" value="NZ_JXZB01000002.1"/>
</dbReference>
<dbReference type="InterPro" id="IPR057746">
    <property type="entry name" value="CpnT-like_N"/>
</dbReference>
<reference evidence="3 4" key="1">
    <citation type="submission" date="2015-02" db="EMBL/GenBank/DDBJ databases">
        <title>Draft genome sequence of Kitasatospora griseola MF730-N6, a bafilomycin, terpentecin and satosporin producer.</title>
        <authorList>
            <person name="Arens J.C."/>
            <person name="Haltli B."/>
            <person name="Kerr R.G."/>
        </authorList>
    </citation>
    <scope>NUCLEOTIDE SEQUENCE [LARGE SCALE GENOMIC DNA]</scope>
    <source>
        <strain evidence="3 4">MF730-N6</strain>
    </source>
</reference>
<dbReference type="AlphaFoldDB" id="A0A0D0PYC3"/>
<organism evidence="3 4">
    <name type="scientific">Kitasatospora griseola</name>
    <name type="common">Streptomyces griseolosporeus</name>
    <dbReference type="NCBI Taxonomy" id="2064"/>
    <lineage>
        <taxon>Bacteria</taxon>
        <taxon>Bacillati</taxon>
        <taxon>Actinomycetota</taxon>
        <taxon>Actinomycetes</taxon>
        <taxon>Kitasatosporales</taxon>
        <taxon>Streptomycetaceae</taxon>
        <taxon>Kitasatospora</taxon>
    </lineage>
</organism>
<dbReference type="OrthoDB" id="3870143at2"/>
<feature type="region of interest" description="Disordered" evidence="1">
    <location>
        <begin position="402"/>
        <end position="423"/>
    </location>
</feature>
<dbReference type="STRING" id="2064.TR51_15370"/>
<evidence type="ECO:0000259" key="2">
    <source>
        <dbReference type="Pfam" id="PF25547"/>
    </source>
</evidence>
<dbReference type="EMBL" id="JXZB01000002">
    <property type="protein sequence ID" value="KIQ65317.1"/>
    <property type="molecule type" value="Genomic_DNA"/>
</dbReference>
<gene>
    <name evidence="3" type="ORF">TR51_15370</name>
</gene>
<dbReference type="Pfam" id="PF25547">
    <property type="entry name" value="WXG100_2"/>
    <property type="match status" value="1"/>
</dbReference>
<protein>
    <recommendedName>
        <fullName evidence="2">Outer membrane channel protein CpnT-like N-terminal domain-containing protein</fullName>
    </recommendedName>
</protein>